<dbReference type="PANTHER" id="PTHR11132">
    <property type="entry name" value="SOLUTE CARRIER FAMILY 35"/>
    <property type="match status" value="1"/>
</dbReference>
<feature type="transmembrane region" description="Helical" evidence="5">
    <location>
        <begin position="31"/>
        <end position="49"/>
    </location>
</feature>
<keyword evidence="2 5" id="KW-0812">Transmembrane</keyword>
<dbReference type="InterPro" id="IPR004853">
    <property type="entry name" value="Sugar_P_trans_dom"/>
</dbReference>
<feature type="transmembrane region" description="Helical" evidence="5">
    <location>
        <begin position="256"/>
        <end position="278"/>
    </location>
</feature>
<accession>A0A0G4F3C4</accession>
<dbReference type="InterPro" id="IPR037185">
    <property type="entry name" value="EmrE-like"/>
</dbReference>
<organism evidence="7">
    <name type="scientific">Chromera velia CCMP2878</name>
    <dbReference type="NCBI Taxonomy" id="1169474"/>
    <lineage>
        <taxon>Eukaryota</taxon>
        <taxon>Sar</taxon>
        <taxon>Alveolata</taxon>
        <taxon>Colpodellida</taxon>
        <taxon>Chromeraceae</taxon>
        <taxon>Chromera</taxon>
    </lineage>
</organism>
<keyword evidence="3 5" id="KW-1133">Transmembrane helix</keyword>
<dbReference type="AlphaFoldDB" id="A0A0G4F3C4"/>
<dbReference type="GO" id="GO:0016020">
    <property type="term" value="C:membrane"/>
    <property type="evidence" value="ECO:0007669"/>
    <property type="project" value="UniProtKB-SubCell"/>
</dbReference>
<dbReference type="InterPro" id="IPR050186">
    <property type="entry name" value="TPT_transporter"/>
</dbReference>
<dbReference type="PhylomeDB" id="A0A0G4F3C4"/>
<evidence type="ECO:0000256" key="3">
    <source>
        <dbReference type="ARBA" id="ARBA00022989"/>
    </source>
</evidence>
<feature type="domain" description="Sugar phosphate transporter" evidence="6">
    <location>
        <begin position="34"/>
        <end position="327"/>
    </location>
</feature>
<feature type="transmembrane region" description="Helical" evidence="5">
    <location>
        <begin position="216"/>
        <end position="236"/>
    </location>
</feature>
<feature type="transmembrane region" description="Helical" evidence="5">
    <location>
        <begin position="290"/>
        <end position="307"/>
    </location>
</feature>
<feature type="transmembrane region" description="Helical" evidence="5">
    <location>
        <begin position="61"/>
        <end position="80"/>
    </location>
</feature>
<dbReference type="SUPFAM" id="SSF103481">
    <property type="entry name" value="Multidrug resistance efflux transporter EmrE"/>
    <property type="match status" value="1"/>
</dbReference>
<evidence type="ECO:0000256" key="2">
    <source>
        <dbReference type="ARBA" id="ARBA00022692"/>
    </source>
</evidence>
<evidence type="ECO:0000256" key="4">
    <source>
        <dbReference type="ARBA" id="ARBA00023136"/>
    </source>
</evidence>
<feature type="transmembrane region" description="Helical" evidence="5">
    <location>
        <begin position="177"/>
        <end position="195"/>
    </location>
</feature>
<gene>
    <name evidence="7" type="ORF">Cvel_14977</name>
</gene>
<feature type="transmembrane region" description="Helical" evidence="5">
    <location>
        <begin position="135"/>
        <end position="157"/>
    </location>
</feature>
<keyword evidence="4 5" id="KW-0472">Membrane</keyword>
<name>A0A0G4F3C4_9ALVE</name>
<protein>
    <recommendedName>
        <fullName evidence="6">Sugar phosphate transporter domain-containing protein</fullName>
    </recommendedName>
</protein>
<dbReference type="EMBL" id="CDMZ01000097">
    <property type="protein sequence ID" value="CEM06566.1"/>
    <property type="molecule type" value="Genomic_DNA"/>
</dbReference>
<comment type="subcellular location">
    <subcellularLocation>
        <location evidence="1">Membrane</location>
        <topology evidence="1">Multi-pass membrane protein</topology>
    </subcellularLocation>
</comment>
<dbReference type="Pfam" id="PF03151">
    <property type="entry name" value="TPT"/>
    <property type="match status" value="1"/>
</dbReference>
<feature type="transmembrane region" description="Helical" evidence="5">
    <location>
        <begin position="100"/>
        <end position="123"/>
    </location>
</feature>
<evidence type="ECO:0000256" key="5">
    <source>
        <dbReference type="SAM" id="Phobius"/>
    </source>
</evidence>
<feature type="transmembrane region" description="Helical" evidence="5">
    <location>
        <begin position="313"/>
        <end position="333"/>
    </location>
</feature>
<reference evidence="7" key="1">
    <citation type="submission" date="2014-11" db="EMBL/GenBank/DDBJ databases">
        <authorList>
            <person name="Otto D Thomas"/>
            <person name="Naeem Raeece"/>
        </authorList>
    </citation>
    <scope>NUCLEOTIDE SEQUENCE</scope>
</reference>
<evidence type="ECO:0000313" key="7">
    <source>
        <dbReference type="EMBL" id="CEM06566.1"/>
    </source>
</evidence>
<evidence type="ECO:0000256" key="1">
    <source>
        <dbReference type="ARBA" id="ARBA00004141"/>
    </source>
</evidence>
<sequence>MASQGQQYGTFKGEASKASHGEAGNSMADNGITAALILAWYALNALYNVDNKKALNIANLPYSISIIQLFVGWLWFLPLWGTGLRQAPKLYTSSTFWTRIVPQGICHLLVHLGAVVAMGMGAVSFVQIVKAMEPAFMAALSAAVLGQYFSVWTYLALVPVIGGICLASASELSFTWIAFWGANVSNMGSALRAIYAKMVMKDPKQLGENLTPANMYSMLTIVSTIACIPCALIMEFSSFGPAISAAKEDKTTWEILYPMVMSGIWYYSYNEVAYVALGRVHQVTHAVANTIKRVVIIGVTIIVFQNPVDTKGYIGSAIAILGTLLYSLSKLHFG</sequence>
<dbReference type="VEuPathDB" id="CryptoDB:Cvel_14977"/>
<evidence type="ECO:0000259" key="6">
    <source>
        <dbReference type="Pfam" id="PF03151"/>
    </source>
</evidence>
<proteinExistence type="predicted"/>